<organism evidence="3">
    <name type="scientific">Candidatus Methanomethylicus mesodigestus</name>
    <dbReference type="NCBI Taxonomy" id="1867258"/>
    <lineage>
        <taxon>Archaea</taxon>
        <taxon>Thermoproteota</taxon>
        <taxon>Methanosuratincolia</taxon>
        <taxon>Candidatus Methanomethylicales</taxon>
        <taxon>Candidatus Methanomethylicaceae</taxon>
        <taxon>Candidatus Methanomethylicus</taxon>
    </lineage>
</organism>
<dbReference type="PANTHER" id="PTHR33279:SF6">
    <property type="entry name" value="SULFUR CARRIER PROTEIN YEDF-RELATED"/>
    <property type="match status" value="1"/>
</dbReference>
<dbReference type="EMBL" id="DSTX01000010">
    <property type="protein sequence ID" value="HFK20729.1"/>
    <property type="molecule type" value="Genomic_DNA"/>
</dbReference>
<gene>
    <name evidence="3" type="ORF">ENS19_05530</name>
</gene>
<feature type="domain" description="UPF0033" evidence="2">
    <location>
        <begin position="5"/>
        <end position="29"/>
    </location>
</feature>
<dbReference type="AlphaFoldDB" id="A0A7C3EWZ2"/>
<sequence>MVMELDLRGLYCPMPVFRTREEIMKVPIGSTISVIADDPAAAEDIPRWAKRSGNEVLDVKKDGEEVRILIRRLK</sequence>
<dbReference type="Pfam" id="PF01206">
    <property type="entry name" value="TusA"/>
    <property type="match status" value="1"/>
</dbReference>
<evidence type="ECO:0000256" key="1">
    <source>
        <dbReference type="ARBA" id="ARBA00008984"/>
    </source>
</evidence>
<dbReference type="GO" id="GO:0016740">
    <property type="term" value="F:transferase activity"/>
    <property type="evidence" value="ECO:0007669"/>
    <property type="project" value="UniProtKB-KW"/>
</dbReference>
<dbReference type="CDD" id="cd00291">
    <property type="entry name" value="SirA_YedF_YeeD"/>
    <property type="match status" value="1"/>
</dbReference>
<evidence type="ECO:0000259" key="2">
    <source>
        <dbReference type="PROSITE" id="PS01148"/>
    </source>
</evidence>
<comment type="similarity">
    <text evidence="1">Belongs to the sulfur carrier protein TusA family.</text>
</comment>
<evidence type="ECO:0000313" key="3">
    <source>
        <dbReference type="EMBL" id="HFK20729.1"/>
    </source>
</evidence>
<dbReference type="InterPro" id="IPR036868">
    <property type="entry name" value="TusA-like_sf"/>
</dbReference>
<reference evidence="3" key="1">
    <citation type="journal article" date="2020" name="mSystems">
        <title>Genome- and Community-Level Interaction Insights into Carbon Utilization and Element Cycling Functions of Hydrothermarchaeota in Hydrothermal Sediment.</title>
        <authorList>
            <person name="Zhou Z."/>
            <person name="Liu Y."/>
            <person name="Xu W."/>
            <person name="Pan J."/>
            <person name="Luo Z.H."/>
            <person name="Li M."/>
        </authorList>
    </citation>
    <scope>NUCLEOTIDE SEQUENCE [LARGE SCALE GENOMIC DNA]</scope>
    <source>
        <strain evidence="3">SpSt-468</strain>
    </source>
</reference>
<dbReference type="SUPFAM" id="SSF64307">
    <property type="entry name" value="SirA-like"/>
    <property type="match status" value="1"/>
</dbReference>
<keyword evidence="3" id="KW-0808">Transferase</keyword>
<dbReference type="PANTHER" id="PTHR33279">
    <property type="entry name" value="SULFUR CARRIER PROTEIN YEDF-RELATED"/>
    <property type="match status" value="1"/>
</dbReference>
<dbReference type="InterPro" id="IPR001455">
    <property type="entry name" value="TusA-like"/>
</dbReference>
<dbReference type="PROSITE" id="PS01148">
    <property type="entry name" value="UPF0033"/>
    <property type="match status" value="1"/>
</dbReference>
<dbReference type="Gene3D" id="3.30.110.40">
    <property type="entry name" value="TusA-like domain"/>
    <property type="match status" value="1"/>
</dbReference>
<proteinExistence type="inferred from homology"/>
<name>A0A7C3EWZ2_9CREN</name>
<accession>A0A7C3EWZ2</accession>
<protein>
    <submittedName>
        <fullName evidence="3">Sulfurtransferase TusA family protein</fullName>
    </submittedName>
</protein>
<comment type="caution">
    <text evidence="3">The sequence shown here is derived from an EMBL/GenBank/DDBJ whole genome shotgun (WGS) entry which is preliminary data.</text>
</comment>